<evidence type="ECO:0000256" key="3">
    <source>
        <dbReference type="ARBA" id="ARBA00023001"/>
    </source>
</evidence>
<dbReference type="Gene3D" id="3.20.20.40">
    <property type="entry name" value="1, 4-beta cellobiohydrolase"/>
    <property type="match status" value="1"/>
</dbReference>
<feature type="active site" description="Proton donor" evidence="9">
    <location>
        <position position="158"/>
    </location>
</feature>
<evidence type="ECO:0000259" key="12">
    <source>
        <dbReference type="PROSITE" id="PS51173"/>
    </source>
</evidence>
<evidence type="ECO:0000313" key="14">
    <source>
        <dbReference type="Proteomes" id="UP001183246"/>
    </source>
</evidence>
<evidence type="ECO:0000313" key="13">
    <source>
        <dbReference type="EMBL" id="MDT0345209.1"/>
    </source>
</evidence>
<evidence type="ECO:0000256" key="9">
    <source>
        <dbReference type="PROSITE-ProRule" id="PRU10057"/>
    </source>
</evidence>
<dbReference type="Gene3D" id="2.60.40.290">
    <property type="match status" value="1"/>
</dbReference>
<evidence type="ECO:0000256" key="6">
    <source>
        <dbReference type="ARBA" id="ARBA00023295"/>
    </source>
</evidence>
<dbReference type="InterPro" id="IPR012291">
    <property type="entry name" value="CBM2_carb-bd_dom_sf"/>
</dbReference>
<keyword evidence="4" id="KW-1015">Disulfide bond</keyword>
<dbReference type="InterPro" id="IPR001524">
    <property type="entry name" value="Glyco_hydro_6_CS"/>
</dbReference>
<comment type="similarity">
    <text evidence="10">Belongs to the glycosyl hydrolase family 6.</text>
</comment>
<dbReference type="PRINTS" id="PR00733">
    <property type="entry name" value="GLHYDRLASE6"/>
</dbReference>
<reference evidence="14" key="1">
    <citation type="submission" date="2023-07" db="EMBL/GenBank/DDBJ databases">
        <title>30 novel species of actinomycetes from the DSMZ collection.</title>
        <authorList>
            <person name="Nouioui I."/>
        </authorList>
    </citation>
    <scope>NUCLEOTIDE SEQUENCE [LARGE SCALE GENOMIC DNA]</scope>
    <source>
        <strain evidence="14">DSM 44938</strain>
    </source>
</reference>
<gene>
    <name evidence="13" type="ORF">RM590_21765</name>
</gene>
<dbReference type="Pfam" id="PF00553">
    <property type="entry name" value="CBM_2"/>
    <property type="match status" value="1"/>
</dbReference>
<protein>
    <recommendedName>
        <fullName evidence="10">Glucanase</fullName>
        <ecNumber evidence="10">3.2.1.-</ecNumber>
    </recommendedName>
</protein>
<dbReference type="InterPro" id="IPR008965">
    <property type="entry name" value="CBM2/CBM3_carb-bd_dom_sf"/>
</dbReference>
<dbReference type="SUPFAM" id="SSF51989">
    <property type="entry name" value="Glycosyl hydrolases family 6, cellulases"/>
    <property type="match status" value="1"/>
</dbReference>
<accession>A0ABU2MVS8</accession>
<dbReference type="RefSeq" id="WP_311706340.1">
    <property type="nucleotide sequence ID" value="NZ_JAVREL010000013.1"/>
</dbReference>
<keyword evidence="7 10" id="KW-0624">Polysaccharide degradation</keyword>
<dbReference type="PROSITE" id="PS00655">
    <property type="entry name" value="GLYCOSYL_HYDROL_F6_1"/>
    <property type="match status" value="1"/>
</dbReference>
<dbReference type="InterPro" id="IPR016288">
    <property type="entry name" value="Beta_cellobiohydrolase"/>
</dbReference>
<dbReference type="PROSITE" id="PS00561">
    <property type="entry name" value="CBM2_A"/>
    <property type="match status" value="1"/>
</dbReference>
<comment type="caution">
    <text evidence="13">The sequence shown here is derived from an EMBL/GenBank/DDBJ whole genome shotgun (WGS) entry which is preliminary data.</text>
</comment>
<dbReference type="EMBL" id="JAVREL010000013">
    <property type="protein sequence ID" value="MDT0345209.1"/>
    <property type="molecule type" value="Genomic_DNA"/>
</dbReference>
<evidence type="ECO:0000256" key="11">
    <source>
        <dbReference type="SAM" id="MobiDB-lite"/>
    </source>
</evidence>
<keyword evidence="5 10" id="KW-0119">Carbohydrate metabolism</keyword>
<dbReference type="SUPFAM" id="SSF49384">
    <property type="entry name" value="Carbohydrate-binding domain"/>
    <property type="match status" value="1"/>
</dbReference>
<organism evidence="13 14">
    <name type="scientific">Streptomyces litchfieldiae</name>
    <dbReference type="NCBI Taxonomy" id="3075543"/>
    <lineage>
        <taxon>Bacteria</taxon>
        <taxon>Bacillati</taxon>
        <taxon>Actinomycetota</taxon>
        <taxon>Actinomycetes</taxon>
        <taxon>Kitasatosporales</taxon>
        <taxon>Streptomycetaceae</taxon>
        <taxon>Streptomyces</taxon>
    </lineage>
</organism>
<keyword evidence="2 10" id="KW-0378">Hydrolase</keyword>
<dbReference type="PANTHER" id="PTHR34876">
    <property type="match status" value="1"/>
</dbReference>
<dbReference type="PANTHER" id="PTHR34876:SF4">
    <property type="entry name" value="1,4-BETA-D-GLUCAN CELLOBIOHYDROLASE C-RELATED"/>
    <property type="match status" value="1"/>
</dbReference>
<evidence type="ECO:0000256" key="2">
    <source>
        <dbReference type="ARBA" id="ARBA00022801"/>
    </source>
</evidence>
<evidence type="ECO:0000256" key="8">
    <source>
        <dbReference type="PROSITE-ProRule" id="PRU10056"/>
    </source>
</evidence>
<keyword evidence="6 10" id="KW-0326">Glycosidase</keyword>
<sequence>MSRNPYLSLRRRLSVVVGGVLVLLAGVLTLALPQQAAADLPSGTSFYRDPNSQVARWTAANQGDSRHAVISQVIDSRPQGIWFSSYRPSTVTADVRAVTDPAAAAGRTPVLVVYQLPYRDCGGASSGGAPDHAAYDRWIDGFAAGLGDDPVVVILEPDSLALTTCLDSSQLAGRNASLSRAGSVIHAANPNARVYYDAGHSAWHSPSAMASRLRAAGVTTNGDGIVSNVSNYRTTSDEVVYAKAVLGQLGDADLGAVIDTSRNGRGPAADSEWCDPPGRGLGRAPTANTGDSQIDAFLWVKPPGEADGCAAAAGQFSAQVAYELALNAGDGGETDGGATVGGETDGGTTDGGATDGGATIGGSADGGTTDGGTGGGCTAEYRVINDWGSGFTGEVTITCDGDSLSGWTVSWTFSGNQRLSQAWNSTCTQQGTTVTCRDSGWNGTVPDGGSVTFGFNATYTGSNPTPVIVLN</sequence>
<feature type="active site" evidence="8">
    <location>
        <position position="120"/>
    </location>
</feature>
<feature type="region of interest" description="Disordered" evidence="11">
    <location>
        <begin position="333"/>
        <end position="371"/>
    </location>
</feature>
<dbReference type="Pfam" id="PF01341">
    <property type="entry name" value="Glyco_hydro_6"/>
    <property type="match status" value="1"/>
</dbReference>
<feature type="domain" description="CBM2" evidence="12">
    <location>
        <begin position="370"/>
        <end position="471"/>
    </location>
</feature>
<evidence type="ECO:0000256" key="10">
    <source>
        <dbReference type="RuleBase" id="RU361186"/>
    </source>
</evidence>
<dbReference type="InterPro" id="IPR018366">
    <property type="entry name" value="CBM2_CS"/>
</dbReference>
<evidence type="ECO:0000256" key="1">
    <source>
        <dbReference type="ARBA" id="ARBA00022729"/>
    </source>
</evidence>
<dbReference type="InterPro" id="IPR001919">
    <property type="entry name" value="CBD2"/>
</dbReference>
<dbReference type="InterPro" id="IPR036434">
    <property type="entry name" value="Beta_cellobiohydrolase_sf"/>
</dbReference>
<dbReference type="GO" id="GO:0016787">
    <property type="term" value="F:hydrolase activity"/>
    <property type="evidence" value="ECO:0007669"/>
    <property type="project" value="UniProtKB-KW"/>
</dbReference>
<evidence type="ECO:0000256" key="5">
    <source>
        <dbReference type="ARBA" id="ARBA00023277"/>
    </source>
</evidence>
<evidence type="ECO:0000256" key="4">
    <source>
        <dbReference type="ARBA" id="ARBA00023157"/>
    </source>
</evidence>
<dbReference type="PROSITE" id="PS51173">
    <property type="entry name" value="CBM2"/>
    <property type="match status" value="1"/>
</dbReference>
<evidence type="ECO:0000256" key="7">
    <source>
        <dbReference type="ARBA" id="ARBA00023326"/>
    </source>
</evidence>
<dbReference type="SMART" id="SM00637">
    <property type="entry name" value="CBD_II"/>
    <property type="match status" value="1"/>
</dbReference>
<name>A0ABU2MVS8_9ACTN</name>
<keyword evidence="14" id="KW-1185">Reference proteome</keyword>
<keyword evidence="3 10" id="KW-0136">Cellulose degradation</keyword>
<dbReference type="EC" id="3.2.1.-" evidence="10"/>
<proteinExistence type="inferred from homology"/>
<dbReference type="Proteomes" id="UP001183246">
    <property type="component" value="Unassembled WGS sequence"/>
</dbReference>
<keyword evidence="1" id="KW-0732">Signal</keyword>
<dbReference type="PROSITE" id="PS00656">
    <property type="entry name" value="GLYCOSYL_HYDROL_F6_2"/>
    <property type="match status" value="1"/>
</dbReference>